<evidence type="ECO:0000256" key="7">
    <source>
        <dbReference type="SAM" id="MobiDB-lite"/>
    </source>
</evidence>
<dbReference type="CDD" id="cd14066">
    <property type="entry name" value="STKc_IRAK"/>
    <property type="match status" value="1"/>
</dbReference>
<dbReference type="PROSITE" id="PS50011">
    <property type="entry name" value="PROTEIN_KINASE_DOM"/>
    <property type="match status" value="2"/>
</dbReference>
<feature type="domain" description="Protein kinase" evidence="8">
    <location>
        <begin position="514"/>
        <end position="800"/>
    </location>
</feature>
<evidence type="ECO:0000256" key="3">
    <source>
        <dbReference type="ARBA" id="ARBA00022741"/>
    </source>
</evidence>
<dbReference type="Gramene" id="Manes.15G053500.1.v8.1">
    <property type="protein sequence ID" value="Manes.15G053500.1.v8.1.CDS.1"/>
    <property type="gene ID" value="Manes.15G053500.v8.1"/>
</dbReference>
<reference evidence="10" key="1">
    <citation type="journal article" date="2016" name="Nat. Biotechnol.">
        <title>Sequencing wild and cultivated cassava and related species reveals extensive interspecific hybridization and genetic diversity.</title>
        <authorList>
            <person name="Bredeson J.V."/>
            <person name="Lyons J.B."/>
            <person name="Prochnik S.E."/>
            <person name="Wu G.A."/>
            <person name="Ha C.M."/>
            <person name="Edsinger-Gonzales E."/>
            <person name="Grimwood J."/>
            <person name="Schmutz J."/>
            <person name="Rabbi I.Y."/>
            <person name="Egesi C."/>
            <person name="Nauluvula P."/>
            <person name="Lebot V."/>
            <person name="Ndunguru J."/>
            <person name="Mkamilo G."/>
            <person name="Bart R.S."/>
            <person name="Setter T.L."/>
            <person name="Gleadow R.M."/>
            <person name="Kulakow P."/>
            <person name="Ferguson M.E."/>
            <person name="Rounsley S."/>
            <person name="Rokhsar D.S."/>
        </authorList>
    </citation>
    <scope>NUCLEOTIDE SEQUENCE [LARGE SCALE GENOMIC DNA]</scope>
    <source>
        <strain evidence="10">cv. AM560-2</strain>
    </source>
</reference>
<keyword evidence="3 6" id="KW-0547">Nucleotide-binding</keyword>
<dbReference type="Pfam" id="PF00069">
    <property type="entry name" value="Pkinase"/>
    <property type="match status" value="1"/>
</dbReference>
<dbReference type="GO" id="GO:0051707">
    <property type="term" value="P:response to other organism"/>
    <property type="evidence" value="ECO:0007669"/>
    <property type="project" value="UniProtKB-ARBA"/>
</dbReference>
<dbReference type="Pfam" id="PF07714">
    <property type="entry name" value="PK_Tyr_Ser-Thr"/>
    <property type="match status" value="1"/>
</dbReference>
<feature type="region of interest" description="Disordered" evidence="7">
    <location>
        <begin position="428"/>
        <end position="453"/>
    </location>
</feature>
<evidence type="ECO:0000256" key="6">
    <source>
        <dbReference type="PROSITE-ProRule" id="PRU10141"/>
    </source>
</evidence>
<evidence type="ECO:0000259" key="8">
    <source>
        <dbReference type="PROSITE" id="PS50011"/>
    </source>
</evidence>
<evidence type="ECO:0000256" key="2">
    <source>
        <dbReference type="ARBA" id="ARBA00022679"/>
    </source>
</evidence>
<dbReference type="Gene3D" id="3.30.200.20">
    <property type="entry name" value="Phosphorylase Kinase, domain 1"/>
    <property type="match status" value="2"/>
</dbReference>
<dbReference type="InterPro" id="IPR011009">
    <property type="entry name" value="Kinase-like_dom_sf"/>
</dbReference>
<feature type="binding site" evidence="6">
    <location>
        <position position="142"/>
    </location>
    <ligand>
        <name>ATP</name>
        <dbReference type="ChEBI" id="CHEBI:30616"/>
    </ligand>
</feature>
<accession>A0A2C9UE35</accession>
<dbReference type="SMART" id="SM00220">
    <property type="entry name" value="S_TKc"/>
    <property type="match status" value="2"/>
</dbReference>
<evidence type="ECO:0000256" key="5">
    <source>
        <dbReference type="ARBA" id="ARBA00022840"/>
    </source>
</evidence>
<dbReference type="FunFam" id="1.10.510.10:FF:000723">
    <property type="entry name" value="Receptor like protein kinase S.2"/>
    <property type="match status" value="1"/>
</dbReference>
<dbReference type="Proteomes" id="UP000091857">
    <property type="component" value="Chromosome 15"/>
</dbReference>
<dbReference type="GO" id="GO:0005886">
    <property type="term" value="C:plasma membrane"/>
    <property type="evidence" value="ECO:0000318"/>
    <property type="project" value="GO_Central"/>
</dbReference>
<dbReference type="SUPFAM" id="SSF56112">
    <property type="entry name" value="Protein kinase-like (PK-like)"/>
    <property type="match status" value="2"/>
</dbReference>
<dbReference type="FunFam" id="1.10.510.10:FF:000603">
    <property type="entry name" value="Receptor like protein kinase S.2"/>
    <property type="match status" value="1"/>
</dbReference>
<dbReference type="PROSITE" id="PS00108">
    <property type="entry name" value="PROTEIN_KINASE_ST"/>
    <property type="match status" value="1"/>
</dbReference>
<dbReference type="InterPro" id="IPR008271">
    <property type="entry name" value="Ser/Thr_kinase_AS"/>
</dbReference>
<dbReference type="OMA" id="TMKWVME"/>
<dbReference type="InterPro" id="IPR000719">
    <property type="entry name" value="Prot_kinase_dom"/>
</dbReference>
<feature type="region of interest" description="Disordered" evidence="7">
    <location>
        <begin position="18"/>
        <end position="39"/>
    </location>
</feature>
<dbReference type="EMBL" id="CM004401">
    <property type="protein sequence ID" value="OAY28256.1"/>
    <property type="molecule type" value="Genomic_DNA"/>
</dbReference>
<dbReference type="GO" id="GO:0004674">
    <property type="term" value="F:protein serine/threonine kinase activity"/>
    <property type="evidence" value="ECO:0007669"/>
    <property type="project" value="UniProtKB-KW"/>
</dbReference>
<keyword evidence="4" id="KW-0418">Kinase</keyword>
<feature type="domain" description="Protein kinase" evidence="8">
    <location>
        <begin position="113"/>
        <end position="424"/>
    </location>
</feature>
<evidence type="ECO:0000313" key="10">
    <source>
        <dbReference type="Proteomes" id="UP000091857"/>
    </source>
</evidence>
<keyword evidence="10" id="KW-1185">Reference proteome</keyword>
<dbReference type="Gene3D" id="1.10.510.10">
    <property type="entry name" value="Transferase(Phosphotransferase) domain 1"/>
    <property type="match status" value="2"/>
</dbReference>
<dbReference type="AlphaFoldDB" id="A0A2C9UE35"/>
<keyword evidence="1" id="KW-0723">Serine/threonine-protein kinase</keyword>
<dbReference type="InterPro" id="IPR001245">
    <property type="entry name" value="Ser-Thr/Tyr_kinase_cat_dom"/>
</dbReference>
<proteinExistence type="predicted"/>
<dbReference type="OrthoDB" id="1894756at2759"/>
<evidence type="ECO:0000256" key="1">
    <source>
        <dbReference type="ARBA" id="ARBA00022527"/>
    </source>
</evidence>
<comment type="caution">
    <text evidence="9">The sequence shown here is derived from an EMBL/GenBank/DDBJ whole genome shotgun (WGS) entry which is preliminary data.</text>
</comment>
<organism evidence="9 10">
    <name type="scientific">Manihot esculenta</name>
    <name type="common">Cassava</name>
    <name type="synonym">Jatropha manihot</name>
    <dbReference type="NCBI Taxonomy" id="3983"/>
    <lineage>
        <taxon>Eukaryota</taxon>
        <taxon>Viridiplantae</taxon>
        <taxon>Streptophyta</taxon>
        <taxon>Embryophyta</taxon>
        <taxon>Tracheophyta</taxon>
        <taxon>Spermatophyta</taxon>
        <taxon>Magnoliopsida</taxon>
        <taxon>eudicotyledons</taxon>
        <taxon>Gunneridae</taxon>
        <taxon>Pentapetalae</taxon>
        <taxon>rosids</taxon>
        <taxon>fabids</taxon>
        <taxon>Malpighiales</taxon>
        <taxon>Euphorbiaceae</taxon>
        <taxon>Crotonoideae</taxon>
        <taxon>Manihoteae</taxon>
        <taxon>Manihot</taxon>
    </lineage>
</organism>
<name>A0A2C9UE35_MANES</name>
<gene>
    <name evidence="9" type="ORF">MANES_15G053500v8</name>
</gene>
<dbReference type="InterPro" id="IPR050528">
    <property type="entry name" value="L-type_Lectin-RKs"/>
</dbReference>
<dbReference type="PROSITE" id="PS00107">
    <property type="entry name" value="PROTEIN_KINASE_ATP"/>
    <property type="match status" value="1"/>
</dbReference>
<dbReference type="PANTHER" id="PTHR27007">
    <property type="match status" value="1"/>
</dbReference>
<keyword evidence="5 6" id="KW-0067">ATP-binding</keyword>
<dbReference type="STRING" id="3983.A0A2C9UE35"/>
<dbReference type="GO" id="GO:0005524">
    <property type="term" value="F:ATP binding"/>
    <property type="evidence" value="ECO:0007669"/>
    <property type="project" value="UniProtKB-UniRule"/>
</dbReference>
<evidence type="ECO:0000256" key="4">
    <source>
        <dbReference type="ARBA" id="ARBA00022777"/>
    </source>
</evidence>
<dbReference type="FunFam" id="3.30.200.20:FF:000532">
    <property type="entry name" value="Receptor like protein kinase S.2"/>
    <property type="match status" value="1"/>
</dbReference>
<evidence type="ECO:0000313" key="9">
    <source>
        <dbReference type="EMBL" id="OAY28256.1"/>
    </source>
</evidence>
<protein>
    <recommendedName>
        <fullName evidence="8">Protein kinase domain-containing protein</fullName>
    </recommendedName>
</protein>
<dbReference type="InterPro" id="IPR017441">
    <property type="entry name" value="Protein_kinase_ATP_BS"/>
</dbReference>
<sequence>MKLNRLCIILPAGLDEIAPHDHPQVPPTPPAKEEVKKHHHRGGCGSQVLAFFGDSLRRLYDSKWVGCCQPEKPKKQQFGAFHDLEGIQLSEKVGGDNPRIFSYTELFIGSNGFSEDEILGSGGFGKVYKAVLPSDGTVVAVKCLTEKGEQFEKTFEAELVAVAHLRHRNLVRLRGWCVHEEQLLLVYDYMPNRSLDRVLFRRPENLTAAPLDWERRRKIIGGLAAALHYLHEQLETQIIHRDVKTSNVMLDSNYNARLGDFGLARWLEHELEYKTRTPSMRNQQFRLAESTRIGGTIGYLPPESFRRRSVATAKSDVFSFGIVVLEVVSGRRAVDLTYSDEQIILLDWIRRLSDEGKPLQAGDHRLPDGSYALSDMERLIHLGLLCTLHNPQLRPNMKWIVELLSGNISGKLPSLPSFQSHPRYISLSSSSNTSTSNTNTPTSTTSTASSNTTVTSTSSTFVTAIGETIYATAEFGTCDFSPSDNVSRRGSKHFMVETPKEISYKEIISATNNFADSHRVSEVDFGTAYHGILDDGYQVLVKRLGMTKCPAIRTRFSSELQNLAKLRHRNLIQLRGWCTEQGEMLVVYDYSANRLLGHLLFHHDNRVGHSILRWHHRYNIVKSLASAILYLHEEWDEQVIHRNITSSSVILDSDMNPRLGNFALAEFLTRNDHAHKAASKGNKSVRGIFGYMSPEYVESGEATPMADVYSFGVVVLEVVTGQMAVDFRRPEVLVVSRVQEFEAQKRPLEDLVDIRLNCEYDHRELMRLIKLGIACTRSNPKLRPSMRQTVSILDGNDQFFMAAKQKKESREEWKQKNASSLSLIKGIQALGIQ</sequence>
<keyword evidence="2" id="KW-0808">Transferase</keyword>